<evidence type="ECO:0000256" key="1">
    <source>
        <dbReference type="SAM" id="MobiDB-lite"/>
    </source>
</evidence>
<feature type="region of interest" description="Disordered" evidence="1">
    <location>
        <begin position="90"/>
        <end position="218"/>
    </location>
</feature>
<feature type="compositionally biased region" description="Polar residues" evidence="1">
    <location>
        <begin position="195"/>
        <end position="213"/>
    </location>
</feature>
<dbReference type="EMBL" id="AZNH01000118">
    <property type="protein sequence ID" value="KID81822.1"/>
    <property type="molecule type" value="Genomic_DNA"/>
</dbReference>
<feature type="compositionally biased region" description="Basic and acidic residues" evidence="1">
    <location>
        <begin position="1478"/>
        <end position="1488"/>
    </location>
</feature>
<protein>
    <submittedName>
        <fullName evidence="2">Uncharacterized protein</fullName>
    </submittedName>
</protein>
<feature type="compositionally biased region" description="Polar residues" evidence="1">
    <location>
        <begin position="129"/>
        <end position="165"/>
    </location>
</feature>
<feature type="region of interest" description="Disordered" evidence="1">
    <location>
        <begin position="41"/>
        <end position="77"/>
    </location>
</feature>
<name>A0A0B4GPZ8_METGA</name>
<gene>
    <name evidence="2" type="ORF">MGU_10845</name>
</gene>
<organism evidence="2 3">
    <name type="scientific">Metarhizium guizhouense (strain ARSEF 977)</name>
    <dbReference type="NCBI Taxonomy" id="1276136"/>
    <lineage>
        <taxon>Eukaryota</taxon>
        <taxon>Fungi</taxon>
        <taxon>Dikarya</taxon>
        <taxon>Ascomycota</taxon>
        <taxon>Pezizomycotina</taxon>
        <taxon>Sordariomycetes</taxon>
        <taxon>Hypocreomycetidae</taxon>
        <taxon>Hypocreales</taxon>
        <taxon>Clavicipitaceae</taxon>
        <taxon>Metarhizium</taxon>
    </lineage>
</organism>
<reference evidence="2 3" key="1">
    <citation type="journal article" date="2014" name="Proc. Natl. Acad. Sci. U.S.A.">
        <title>Trajectory and genomic determinants of fungal-pathogen speciation and host adaptation.</title>
        <authorList>
            <person name="Hu X."/>
            <person name="Xiao G."/>
            <person name="Zheng P."/>
            <person name="Shang Y."/>
            <person name="Su Y."/>
            <person name="Zhang X."/>
            <person name="Liu X."/>
            <person name="Zhan S."/>
            <person name="St Leger R.J."/>
            <person name="Wang C."/>
        </authorList>
    </citation>
    <scope>NUCLEOTIDE SEQUENCE [LARGE SCALE GENOMIC DNA]</scope>
    <source>
        <strain evidence="2 3">ARSEF 977</strain>
    </source>
</reference>
<evidence type="ECO:0000313" key="3">
    <source>
        <dbReference type="Proteomes" id="UP000031192"/>
    </source>
</evidence>
<evidence type="ECO:0000313" key="2">
    <source>
        <dbReference type="EMBL" id="KID81822.1"/>
    </source>
</evidence>
<keyword evidence="3" id="KW-1185">Reference proteome</keyword>
<accession>A0A0B4GPZ8</accession>
<dbReference type="HOGENOM" id="CLU_249298_0_0_1"/>
<feature type="region of interest" description="Disordered" evidence="1">
    <location>
        <begin position="1467"/>
        <end position="1488"/>
    </location>
</feature>
<feature type="compositionally biased region" description="Polar residues" evidence="1">
    <location>
        <begin position="13"/>
        <end position="24"/>
    </location>
</feature>
<feature type="region of interest" description="Disordered" evidence="1">
    <location>
        <begin position="1"/>
        <end position="29"/>
    </location>
</feature>
<sequence>MQAQRYMPPTVTKPASINRTTKTANKPVASIDQSDRIPIISSQSTVKPTESRPVELPRAAAPACDTNTDTDNANVGDETVTLTRSVIYVTSPSPSSSPSSAFFLSASSAPSPPGRRIIDRGTDADDDSTSVNSFDVDLNNNSRRGHKQQSPGDASRTTRSRSATGNRPGDDEAVAGASRDVEPPSCRDIVGNNGAGRTSTQTAGPHSTGATRSLDNDNPLDNAIRAITSGETPAGLAFIEAQAATYRKIFERAFPLVCPCSEHDPSEPQTSPDHFFSANELSNWLRRDEALGDLNAILDPKQPPSVRNDNHMRPQEWERFLSDAPRKLSLQRTESMLPAKGIEIERVWDADSFWLGAKSLGAIGRNSVLRLSIIPPFTQSISGEQVAQPHGINLAHTRHTYLGFFALGGLSFSVFVFFPKTQGLKRSKKSYKGSKPPPFTLSSERQEDFVDGALLPALRATVPARFRQEVPSTYRIAYARRMSFQEKPATARWRSEDESRASNLRYDIRGRFLESFWDDLCQRCSGLLVQPQDSSQAPFRYFAQPKLLFQVHGTKNVLAGETVAEVLDMFCEQVLSGLRVEHLDFRSCWVDIGFRDMPSSYTSSSTHRDGAVDSHDVPVTLLWKAKCHEHYNAVIKNASAPDMGLRPERFRTYNLRDVAGFKAKARSSRVVSSPLDPGNPNCVERHSGTQMKRLGVACAKAYHCSKEELAVIERDYQIFSSEHLPALTLPESMIQQLFSAGHDTARAVCGAPSRQSLQQAWDANKRHLHAVQSNQNSLNCYAVRKEITFRFDVILWMHSNGAFVAEPDRPAIGEAIHATLQPRHRSDQHYPFWILPTKEVNDLKVSLTCRFIKPLNHIFSLAPQLSDHGGEMRIVVYYYTAQLFARLLLLSLTSERDYGYDNWIWKEHWDVAKKHKGQQVTYRRKGLGLQAAIKSTGVVWLGRAQMDWIHSHLKLASLCQLYIPRSPGHAIWKAQATTQDFSRSIVVSVFLVRSLLRRAHQGRADSRHRWAVELESCAIRLAAQEIARTYQKHLLEKLQQFWRNSVIPAHKAPKALRQSNGNGPESLVSLIGLTKAASNARVITAADVNAIIIEGLSIFEPDGGDVAELGRELGPRPVNLPAWMQLRGNHSRNSRTATMKWTEKVYQVLFNPDEAKTWNQAKFLQVYNCLKAVFNNAKSRLCPTFDESLREVIGGTILVMFNSDKSREVTVNRELAPLPTFFRIQFWAPAWDFKTSPTDQPPQLNDRLAAKELFSCLSPTYYDQRSQVDGLRQFRAVLPTRTQLLQAVHHGDEAKARALKRQTKYVYKILSLLFITVKNHPFPRDAKKITYEQPWWFKKPAMDRLLVPVENEGVAGLALPTLVYPTTENFQWIISLSRRLLCVRPVIEAELGDRLPTIDTHEWVVTLDDLRKLSSKVIGLMGSSKALIMPEVLESELAHGFLTSGEENLDEQDSVLLSFLMMTQPPQEELVQDSEVGENERERADEEQ</sequence>
<proteinExistence type="predicted"/>
<feature type="compositionally biased region" description="Low complexity" evidence="1">
    <location>
        <begin position="91"/>
        <end position="109"/>
    </location>
</feature>
<dbReference type="Proteomes" id="UP000031192">
    <property type="component" value="Unassembled WGS sequence"/>
</dbReference>
<comment type="caution">
    <text evidence="2">The sequence shown here is derived from an EMBL/GenBank/DDBJ whole genome shotgun (WGS) entry which is preliminary data.</text>
</comment>